<feature type="compositionally biased region" description="Polar residues" evidence="1">
    <location>
        <begin position="122"/>
        <end position="138"/>
    </location>
</feature>
<evidence type="ECO:0000313" key="5">
    <source>
        <dbReference type="Proteomes" id="UP000290189"/>
    </source>
</evidence>
<feature type="region of interest" description="Disordered" evidence="1">
    <location>
        <begin position="1"/>
        <end position="148"/>
    </location>
</feature>
<dbReference type="EMBL" id="OVEO01000011">
    <property type="protein sequence ID" value="SPQ99385.1"/>
    <property type="molecule type" value="Genomic_DNA"/>
</dbReference>
<geneLocation type="mitochondrion" evidence="3"/>
<dbReference type="OrthoDB" id="548799at2759"/>
<name>A0A0G4IZK1_PLABS</name>
<dbReference type="Proteomes" id="UP000039324">
    <property type="component" value="Unassembled WGS sequence"/>
</dbReference>
<feature type="compositionally biased region" description="Low complexity" evidence="1">
    <location>
        <begin position="1"/>
        <end position="12"/>
    </location>
</feature>
<feature type="compositionally biased region" description="Low complexity" evidence="1">
    <location>
        <begin position="50"/>
        <end position="61"/>
    </location>
</feature>
<evidence type="ECO:0000313" key="3">
    <source>
        <dbReference type="EMBL" id="SPQ99385.1"/>
    </source>
</evidence>
<dbReference type="Pfam" id="PF05517">
    <property type="entry name" value="p25-alpha"/>
    <property type="match status" value="1"/>
</dbReference>
<reference evidence="3 5" key="2">
    <citation type="submission" date="2018-03" db="EMBL/GenBank/DDBJ databases">
        <authorList>
            <person name="Fogelqvist J."/>
        </authorList>
    </citation>
    <scope>NUCLEOTIDE SEQUENCE [LARGE SCALE GENOMIC DNA]</scope>
</reference>
<proteinExistence type="predicted"/>
<evidence type="ECO:0000313" key="4">
    <source>
        <dbReference type="Proteomes" id="UP000039324"/>
    </source>
</evidence>
<reference evidence="2 4" key="1">
    <citation type="submission" date="2015-02" db="EMBL/GenBank/DDBJ databases">
        <authorList>
            <person name="Chooi Y.-H."/>
        </authorList>
    </citation>
    <scope>NUCLEOTIDE SEQUENCE [LARGE SCALE GENOMIC DNA]</scope>
    <source>
        <strain evidence="2">E3</strain>
    </source>
</reference>
<feature type="compositionally biased region" description="Basic residues" evidence="1">
    <location>
        <begin position="139"/>
        <end position="148"/>
    </location>
</feature>
<feature type="compositionally biased region" description="Polar residues" evidence="1">
    <location>
        <begin position="80"/>
        <end position="90"/>
    </location>
</feature>
<dbReference type="AlphaFoldDB" id="A0A0G4IZK1"/>
<dbReference type="GO" id="GO:0046785">
    <property type="term" value="P:microtubule polymerization"/>
    <property type="evidence" value="ECO:0007669"/>
    <property type="project" value="InterPro"/>
</dbReference>
<keyword evidence="4" id="KW-1185">Reference proteome</keyword>
<feature type="compositionally biased region" description="Polar residues" evidence="1">
    <location>
        <begin position="102"/>
        <end position="111"/>
    </location>
</feature>
<gene>
    <name evidence="2" type="ORF">PBRA_008090</name>
    <name evidence="3" type="ORF">PLBR_LOCUS6600</name>
</gene>
<dbReference type="InterPro" id="IPR008907">
    <property type="entry name" value="TPP/p25"/>
</dbReference>
<evidence type="ECO:0000256" key="1">
    <source>
        <dbReference type="SAM" id="MobiDB-lite"/>
    </source>
</evidence>
<organism evidence="2 4">
    <name type="scientific">Plasmodiophora brassicae</name>
    <name type="common">Clubroot disease agent</name>
    <dbReference type="NCBI Taxonomy" id="37360"/>
    <lineage>
        <taxon>Eukaryota</taxon>
        <taxon>Sar</taxon>
        <taxon>Rhizaria</taxon>
        <taxon>Endomyxa</taxon>
        <taxon>Phytomyxea</taxon>
        <taxon>Plasmodiophorida</taxon>
        <taxon>Plasmodiophoridae</taxon>
        <taxon>Plasmodiophora</taxon>
    </lineage>
</organism>
<keyword evidence="3" id="KW-0496">Mitochondrion</keyword>
<accession>A0A0G4IZK1</accession>
<protein>
    <submittedName>
        <fullName evidence="2">Uncharacterized protein</fullName>
    </submittedName>
</protein>
<dbReference type="Proteomes" id="UP000290189">
    <property type="component" value="Unassembled WGS sequence"/>
</dbReference>
<dbReference type="EMBL" id="CDSF01000102">
    <property type="protein sequence ID" value="CEP00778.1"/>
    <property type="molecule type" value="Genomic_DNA"/>
</dbReference>
<feature type="compositionally biased region" description="Polar residues" evidence="1">
    <location>
        <begin position="14"/>
        <end position="26"/>
    </location>
</feature>
<sequence>MSSSNKKSTASSFLERNTNPKNYTGSHQHRFDADTGKGLGLAGRDRVAKGSGTTSTPYTGGAIKDLSQITRTFLREPETTETAPQTNTKAPTKRCATKDCQNKSSPTSKSGFCSYHQHTKQETGNYPSEKSKQPPTQQTHRRIPTGEL</sequence>
<evidence type="ECO:0000313" key="2">
    <source>
        <dbReference type="EMBL" id="CEP00778.1"/>
    </source>
</evidence>
<dbReference type="GO" id="GO:0015631">
    <property type="term" value="F:tubulin binding"/>
    <property type="evidence" value="ECO:0007669"/>
    <property type="project" value="InterPro"/>
</dbReference>